<name>A0A3S1DHW3_9BACL</name>
<keyword evidence="2" id="KW-1185">Reference proteome</keyword>
<proteinExistence type="predicted"/>
<organism evidence="1 2">
    <name type="scientific">Paenibacillus anaericanus</name>
    <dbReference type="NCBI Taxonomy" id="170367"/>
    <lineage>
        <taxon>Bacteria</taxon>
        <taxon>Bacillati</taxon>
        <taxon>Bacillota</taxon>
        <taxon>Bacilli</taxon>
        <taxon>Bacillales</taxon>
        <taxon>Paenibacillaceae</taxon>
        <taxon>Paenibacillus</taxon>
    </lineage>
</organism>
<sequence length="63" mass="7712">MDTFYHFNLLLNLSLVDEAFMEYHFINDPMDSMEIETVDRRGRIYFYLCSLWLPEEHQFNKGD</sequence>
<evidence type="ECO:0000313" key="2">
    <source>
        <dbReference type="Proteomes" id="UP000279446"/>
    </source>
</evidence>
<dbReference type="EMBL" id="RZNY01000013">
    <property type="protein sequence ID" value="RUT45178.1"/>
    <property type="molecule type" value="Genomic_DNA"/>
</dbReference>
<protein>
    <submittedName>
        <fullName evidence="1">Uncharacterized protein</fullName>
    </submittedName>
</protein>
<evidence type="ECO:0000313" key="1">
    <source>
        <dbReference type="EMBL" id="RUT45178.1"/>
    </source>
</evidence>
<dbReference type="AlphaFoldDB" id="A0A3S1DHW3"/>
<gene>
    <name evidence="1" type="ORF">EJP82_15980</name>
</gene>
<comment type="caution">
    <text evidence="1">The sequence shown here is derived from an EMBL/GenBank/DDBJ whole genome shotgun (WGS) entry which is preliminary data.</text>
</comment>
<accession>A0A3S1DHW3</accession>
<dbReference type="Proteomes" id="UP000279446">
    <property type="component" value="Unassembled WGS sequence"/>
</dbReference>
<reference evidence="1 2" key="1">
    <citation type="submission" date="2018-12" db="EMBL/GenBank/DDBJ databases">
        <authorList>
            <person name="Sun L."/>
            <person name="Chen Z."/>
        </authorList>
    </citation>
    <scope>NUCLEOTIDE SEQUENCE [LARGE SCALE GENOMIC DNA]</scope>
    <source>
        <strain evidence="1 2">DSM 15890</strain>
    </source>
</reference>